<organism evidence="2 3">
    <name type="scientific">Ectopseudomonas alcaliphila</name>
    <dbReference type="NCBI Taxonomy" id="101564"/>
    <lineage>
        <taxon>Bacteria</taxon>
        <taxon>Pseudomonadati</taxon>
        <taxon>Pseudomonadota</taxon>
        <taxon>Gammaproteobacteria</taxon>
        <taxon>Pseudomonadales</taxon>
        <taxon>Pseudomonadaceae</taxon>
        <taxon>Ectopseudomonas</taxon>
    </lineage>
</organism>
<evidence type="ECO:0008006" key="4">
    <source>
        <dbReference type="Google" id="ProtNLM"/>
    </source>
</evidence>
<dbReference type="PANTHER" id="PTHR38602:SF1">
    <property type="entry name" value="INNER MEMBRANE PROTEIN"/>
    <property type="match status" value="1"/>
</dbReference>
<evidence type="ECO:0000313" key="2">
    <source>
        <dbReference type="EMBL" id="SDD84381.1"/>
    </source>
</evidence>
<keyword evidence="1" id="KW-1133">Transmembrane helix</keyword>
<accession>A0A1G6Y274</accession>
<name>A0A1G6Y274_9GAMM</name>
<feature type="transmembrane region" description="Helical" evidence="1">
    <location>
        <begin position="23"/>
        <end position="41"/>
    </location>
</feature>
<dbReference type="Proteomes" id="UP000182413">
    <property type="component" value="Unassembled WGS sequence"/>
</dbReference>
<dbReference type="InterPro" id="IPR019201">
    <property type="entry name" value="DUF2065"/>
</dbReference>
<dbReference type="AlphaFoldDB" id="A0A1G6Y274"/>
<dbReference type="EMBL" id="FNAE01000001">
    <property type="protein sequence ID" value="SDD84381.1"/>
    <property type="molecule type" value="Genomic_DNA"/>
</dbReference>
<keyword evidence="1" id="KW-0812">Transmembrane</keyword>
<evidence type="ECO:0000256" key="1">
    <source>
        <dbReference type="SAM" id="Phobius"/>
    </source>
</evidence>
<evidence type="ECO:0000313" key="3">
    <source>
        <dbReference type="Proteomes" id="UP000182413"/>
    </source>
</evidence>
<sequence length="79" mass="8776">MVSCGSRENPGFFASVGIMWQELGIALCLVLVLEGILPFLYPRHWRGAVLQAARLPDRRLRLIGLASMLLGTALLYLLH</sequence>
<feature type="transmembrane region" description="Helical" evidence="1">
    <location>
        <begin position="62"/>
        <end position="78"/>
    </location>
</feature>
<dbReference type="Pfam" id="PF09838">
    <property type="entry name" value="DUF2065"/>
    <property type="match status" value="1"/>
</dbReference>
<protein>
    <recommendedName>
        <fullName evidence="4">DUF2065 domain-containing protein</fullName>
    </recommendedName>
</protein>
<proteinExistence type="predicted"/>
<gene>
    <name evidence="2" type="ORF">SAMN05216575_1011416</name>
</gene>
<reference evidence="2 3" key="1">
    <citation type="submission" date="2016-10" db="EMBL/GenBank/DDBJ databases">
        <authorList>
            <person name="de Groot N.N."/>
        </authorList>
    </citation>
    <scope>NUCLEOTIDE SEQUENCE [LARGE SCALE GENOMIC DNA]</scope>
    <source>
        <strain evidence="2 3">JCM 10630</strain>
    </source>
</reference>
<dbReference type="PANTHER" id="PTHR38602">
    <property type="entry name" value="INNER MEMBRANE PROTEIN-RELATED"/>
    <property type="match status" value="1"/>
</dbReference>
<keyword evidence="1" id="KW-0472">Membrane</keyword>